<reference evidence="3" key="2">
    <citation type="submission" date="2011-02" db="EMBL/GenBank/DDBJ databases">
        <authorList>
            <person name="MacLean D."/>
        </authorList>
    </citation>
    <scope>NUCLEOTIDE SEQUENCE</scope>
</reference>
<dbReference type="Pfam" id="PF11957">
    <property type="entry name" value="efThoc1"/>
    <property type="match status" value="1"/>
</dbReference>
<feature type="compositionally biased region" description="Basic and acidic residues" evidence="1">
    <location>
        <begin position="186"/>
        <end position="203"/>
    </location>
</feature>
<keyword evidence="2" id="KW-1133">Transmembrane helix</keyword>
<evidence type="ECO:0000256" key="1">
    <source>
        <dbReference type="SAM" id="MobiDB-lite"/>
    </source>
</evidence>
<feature type="compositionally biased region" description="Polar residues" evidence="1">
    <location>
        <begin position="577"/>
        <end position="600"/>
    </location>
</feature>
<proteinExistence type="predicted"/>
<dbReference type="AlphaFoldDB" id="F0WMF0"/>
<evidence type="ECO:0000256" key="2">
    <source>
        <dbReference type="SAM" id="Phobius"/>
    </source>
</evidence>
<dbReference type="EMBL" id="FR824201">
    <property type="protein sequence ID" value="CCA22482.1"/>
    <property type="molecule type" value="Genomic_DNA"/>
</dbReference>
<feature type="compositionally biased region" description="Basic and acidic residues" evidence="1">
    <location>
        <begin position="557"/>
        <end position="573"/>
    </location>
</feature>
<feature type="region of interest" description="Disordered" evidence="1">
    <location>
        <begin position="185"/>
        <end position="204"/>
    </location>
</feature>
<dbReference type="InterPro" id="IPR021861">
    <property type="entry name" value="THO_THOC1"/>
</dbReference>
<dbReference type="GO" id="GO:0006406">
    <property type="term" value="P:mRNA export from nucleus"/>
    <property type="evidence" value="ECO:0007669"/>
    <property type="project" value="TreeGrafter"/>
</dbReference>
<dbReference type="PANTHER" id="PTHR13265">
    <property type="entry name" value="THO COMPLEX SUBUNIT 1"/>
    <property type="match status" value="1"/>
</dbReference>
<accession>F0WMF0</accession>
<feature type="region of interest" description="Disordered" evidence="1">
    <location>
        <begin position="404"/>
        <end position="437"/>
    </location>
</feature>
<protein>
    <submittedName>
        <fullName evidence="3">THO complex subunit putative</fullName>
    </submittedName>
</protein>
<keyword evidence="2" id="KW-0472">Membrane</keyword>
<keyword evidence="2" id="KW-0812">Transmembrane</keyword>
<evidence type="ECO:0000313" key="3">
    <source>
        <dbReference type="EMBL" id="CCA22482.1"/>
    </source>
</evidence>
<feature type="compositionally biased region" description="Basic and acidic residues" evidence="1">
    <location>
        <begin position="420"/>
        <end position="433"/>
    </location>
</feature>
<dbReference type="PANTHER" id="PTHR13265:SF0">
    <property type="entry name" value="HPR1"/>
    <property type="match status" value="1"/>
</dbReference>
<reference evidence="3" key="1">
    <citation type="journal article" date="2011" name="PLoS Biol.">
        <title>Gene gain and loss during evolution of obligate parasitism in the white rust pathogen of Arabidopsis thaliana.</title>
        <authorList>
            <person name="Kemen E."/>
            <person name="Gardiner A."/>
            <person name="Schultz-Larsen T."/>
            <person name="Kemen A.C."/>
            <person name="Balmuth A.L."/>
            <person name="Robert-Seilaniantz A."/>
            <person name="Bailey K."/>
            <person name="Holub E."/>
            <person name="Studholme D.J."/>
            <person name="Maclean D."/>
            <person name="Jones J.D."/>
        </authorList>
    </citation>
    <scope>NUCLEOTIDE SEQUENCE</scope>
</reference>
<organism evidence="3">
    <name type="scientific">Albugo laibachii Nc14</name>
    <dbReference type="NCBI Taxonomy" id="890382"/>
    <lineage>
        <taxon>Eukaryota</taxon>
        <taxon>Sar</taxon>
        <taxon>Stramenopiles</taxon>
        <taxon>Oomycota</taxon>
        <taxon>Peronosporomycetes</taxon>
        <taxon>Albuginales</taxon>
        <taxon>Albuginaceae</taxon>
        <taxon>Albugo</taxon>
    </lineage>
</organism>
<name>F0WMF0_9STRA</name>
<feature type="transmembrane region" description="Helical" evidence="2">
    <location>
        <begin position="648"/>
        <end position="671"/>
    </location>
</feature>
<gene>
    <name evidence="3" type="primary">AlNc14C156G7647</name>
    <name evidence="3" type="ORF">ALNC14_086250</name>
</gene>
<dbReference type="HOGENOM" id="CLU_027314_0_0_1"/>
<feature type="region of interest" description="Disordered" evidence="1">
    <location>
        <begin position="557"/>
        <end position="600"/>
    </location>
</feature>
<dbReference type="GO" id="GO:0000445">
    <property type="term" value="C:THO complex part of transcription export complex"/>
    <property type="evidence" value="ECO:0007669"/>
    <property type="project" value="TreeGrafter"/>
</dbReference>
<sequence>MQQELQTQQPALPSPKLIESTQNIFDIAIQRIVARLSWNLVTGSVQPDTTGIPALLDLCIDGAIANILFQFAPYKVLEDVMESQPIQTCEALWDILEVRKTRLTASPFFDTSGRTTKSSLTLLRMCNAMLRRLSKTHNTVFCGRILVFLSFTFTLNERSAVNLHSKANVENLTIFEDQNTFEAAEADEKTNRNENDDALSKEDCQDDGMSEQIDYKLYHIFWDVQRFFRDYSLAASSVMDKKTFLEELNMVLTAFEANAFSDEDTTRSSDLNRTVSKSTVSSASKMSIDKIMHDDNSTDKLQEHFFQPKYLTNSRLFRLQLRDPTLRECVLTQALILLSHLVRAKSTVSQDSTQKSEMVEAYDRVMKLLKRTPPDGAGYSEMVASVLERERNWTKWKEERCPSYEKYPDSSEKLLGSSKRSNEAATEHSGEKKRVMRKKNALESGLMDQILESDASRSSTLLEKIKGESRATNIALPKLMDRFTEAWDPASGIDKEYWPDQDEIYCWRTLRQGMKTHVMYLDHAIDGAGAVVKAILGIETLAEPAKVADDAMIFDDNQEKSSESPVNDKKLKDPATLQGSKPNGSRAQTSKALGSKTSSARAGRLPVSSLTVESRIRDTLIEWRYEEMAMVSDPKVTWASSFPCSPRIYILIRCVPFALVVGFSLCVLLVAEIRLLPLRLKC</sequence>